<dbReference type="PANTHER" id="PTHR34466">
    <property type="entry name" value="OS11G0129800 PROTEIN"/>
    <property type="match status" value="1"/>
</dbReference>
<name>A0A8J5LLV9_ZINOF</name>
<evidence type="ECO:0000256" key="1">
    <source>
        <dbReference type="SAM" id="MobiDB-lite"/>
    </source>
</evidence>
<feature type="region of interest" description="Disordered" evidence="1">
    <location>
        <begin position="1"/>
        <end position="64"/>
    </location>
</feature>
<organism evidence="2 3">
    <name type="scientific">Zingiber officinale</name>
    <name type="common">Ginger</name>
    <name type="synonym">Amomum zingiber</name>
    <dbReference type="NCBI Taxonomy" id="94328"/>
    <lineage>
        <taxon>Eukaryota</taxon>
        <taxon>Viridiplantae</taxon>
        <taxon>Streptophyta</taxon>
        <taxon>Embryophyta</taxon>
        <taxon>Tracheophyta</taxon>
        <taxon>Spermatophyta</taxon>
        <taxon>Magnoliopsida</taxon>
        <taxon>Liliopsida</taxon>
        <taxon>Zingiberales</taxon>
        <taxon>Zingiberaceae</taxon>
        <taxon>Zingiber</taxon>
    </lineage>
</organism>
<dbReference type="EMBL" id="JACMSC010000006">
    <property type="protein sequence ID" value="KAG6517819.1"/>
    <property type="molecule type" value="Genomic_DNA"/>
</dbReference>
<evidence type="ECO:0000313" key="2">
    <source>
        <dbReference type="EMBL" id="KAG6517819.1"/>
    </source>
</evidence>
<feature type="region of interest" description="Disordered" evidence="1">
    <location>
        <begin position="346"/>
        <end position="368"/>
    </location>
</feature>
<evidence type="ECO:0000313" key="3">
    <source>
        <dbReference type="Proteomes" id="UP000734854"/>
    </source>
</evidence>
<feature type="compositionally biased region" description="Basic residues" evidence="1">
    <location>
        <begin position="148"/>
        <end position="159"/>
    </location>
</feature>
<sequence length="566" mass="62924">MATASFRSATGRSSVGKGREAAPSAGGASKSSRSGTNRRSRSLGRYSGRFPPTPPGTDDFATPRSRFVNKVRGAGVPEVSVDDLAEEFFRARAESDEESDVSCARNRGRSSVASYLRGTESSRQRGRSVSRPPDRQAVLPKGVPDRVSRRRRSVSVARHRYSESENDVESQSSSIKSKSKTSCNNVLQLSSSHRAVKNGVLSRSMSQKDFYHSQDNYSSHSSSLTDDEARDFRSGTCGDEKTFQTIYVQEKLRATKESSEYSNGNNIQPKSSEALETIVEIRRNYTTKLEQASWTCNEFTVLLFVHRNFVSEKRKQELLAQLAWEEERGQELCKIVKDLLPSTSPAVPERQLRSRRRSNDKTRMSNRLTEEAEQYLADFLSNVEDTDISSFDGERSDTSSSIRDLGSNNFKTVTHDTLMRARPVPADADGVLLPWLQWETSTSPFSPCKDKPGVPISTGNNSYAAAATMLTQEAGAEISNDSKITSSLGSWSPGGIENSSMASHNRSQSKFRFVDHHSNGRTSASSFDMDEYLNLKRTEDLLFERLIQRRRIESGGIILCGGRFLI</sequence>
<dbReference type="AlphaFoldDB" id="A0A8J5LLV9"/>
<feature type="region of interest" description="Disordered" evidence="1">
    <location>
        <begin position="95"/>
        <end position="183"/>
    </location>
</feature>
<feature type="compositionally biased region" description="Polar residues" evidence="1">
    <location>
        <begin position="1"/>
        <end position="13"/>
    </location>
</feature>
<dbReference type="Proteomes" id="UP000734854">
    <property type="component" value="Unassembled WGS sequence"/>
</dbReference>
<reference evidence="2 3" key="1">
    <citation type="submission" date="2020-08" db="EMBL/GenBank/DDBJ databases">
        <title>Plant Genome Project.</title>
        <authorList>
            <person name="Zhang R.-G."/>
        </authorList>
    </citation>
    <scope>NUCLEOTIDE SEQUENCE [LARGE SCALE GENOMIC DNA]</scope>
    <source>
        <tissue evidence="2">Rhizome</tissue>
    </source>
</reference>
<accession>A0A8J5LLV9</accession>
<feature type="compositionally biased region" description="Low complexity" evidence="1">
    <location>
        <begin position="170"/>
        <end position="182"/>
    </location>
</feature>
<feature type="compositionally biased region" description="Low complexity" evidence="1">
    <location>
        <begin position="21"/>
        <end position="35"/>
    </location>
</feature>
<protein>
    <submittedName>
        <fullName evidence="2">Uncharacterized protein</fullName>
    </submittedName>
</protein>
<keyword evidence="3" id="KW-1185">Reference proteome</keyword>
<dbReference type="PANTHER" id="PTHR34466:SF1">
    <property type="entry name" value="OS06G0609800 PROTEIN"/>
    <property type="match status" value="1"/>
</dbReference>
<comment type="caution">
    <text evidence="2">The sequence shown here is derived from an EMBL/GenBank/DDBJ whole genome shotgun (WGS) entry which is preliminary data.</text>
</comment>
<proteinExistence type="predicted"/>
<gene>
    <name evidence="2" type="ORF">ZIOFF_021218</name>
</gene>